<dbReference type="GO" id="GO:0051301">
    <property type="term" value="P:cell division"/>
    <property type="evidence" value="ECO:0007669"/>
    <property type="project" value="UniProtKB-KW"/>
</dbReference>
<dbReference type="SMART" id="SM00320">
    <property type="entry name" value="WD40"/>
    <property type="match status" value="5"/>
</dbReference>
<accession>F0YCT8</accession>
<dbReference type="GO" id="GO:0010997">
    <property type="term" value="F:anaphase-promoting complex binding"/>
    <property type="evidence" value="ECO:0007669"/>
    <property type="project" value="InterPro"/>
</dbReference>
<dbReference type="GO" id="GO:1905786">
    <property type="term" value="P:positive regulation of anaphase-promoting complex-dependent catabolic process"/>
    <property type="evidence" value="ECO:0007669"/>
    <property type="project" value="TreeGrafter"/>
</dbReference>
<evidence type="ECO:0000256" key="4">
    <source>
        <dbReference type="ARBA" id="ARBA00022737"/>
    </source>
</evidence>
<dbReference type="GeneID" id="20220534"/>
<evidence type="ECO:0000256" key="3">
    <source>
        <dbReference type="ARBA" id="ARBA00022618"/>
    </source>
</evidence>
<dbReference type="Gene3D" id="2.130.10.10">
    <property type="entry name" value="YVTN repeat-like/Quinoprotein amine dehydrogenase"/>
    <property type="match status" value="1"/>
</dbReference>
<dbReference type="PANTHER" id="PTHR19918">
    <property type="entry name" value="CELL DIVISION CYCLE 20 CDC20 FIZZY -RELATED"/>
    <property type="match status" value="1"/>
</dbReference>
<dbReference type="InterPro" id="IPR036322">
    <property type="entry name" value="WD40_repeat_dom_sf"/>
</dbReference>
<dbReference type="GO" id="GO:0031145">
    <property type="term" value="P:anaphase-promoting complex-dependent catabolic process"/>
    <property type="evidence" value="ECO:0007669"/>
    <property type="project" value="TreeGrafter"/>
</dbReference>
<keyword evidence="5" id="KW-0498">Mitosis</keyword>
<dbReference type="InterPro" id="IPR015943">
    <property type="entry name" value="WD40/YVTN_repeat-like_dom_sf"/>
</dbReference>
<comment type="similarity">
    <text evidence="1">Belongs to the WD repeat CDC20/Fizzy family.</text>
</comment>
<dbReference type="PROSITE" id="PS50294">
    <property type="entry name" value="WD_REPEATS_REGION"/>
    <property type="match status" value="2"/>
</dbReference>
<dbReference type="PROSITE" id="PS50082">
    <property type="entry name" value="WD_REPEATS_2"/>
    <property type="match status" value="3"/>
</dbReference>
<keyword evidence="4" id="KW-0677">Repeat</keyword>
<evidence type="ECO:0000259" key="8">
    <source>
        <dbReference type="Pfam" id="PF24807"/>
    </source>
</evidence>
<feature type="repeat" description="WD" evidence="7">
    <location>
        <begin position="195"/>
        <end position="228"/>
    </location>
</feature>
<dbReference type="PROSITE" id="PS00678">
    <property type="entry name" value="WD_REPEATS_1"/>
    <property type="match status" value="1"/>
</dbReference>
<dbReference type="OrthoDB" id="10263272at2759"/>
<dbReference type="AlphaFoldDB" id="F0YCT8"/>
<reference evidence="9 10" key="1">
    <citation type="journal article" date="2011" name="Proc. Natl. Acad. Sci. U.S.A.">
        <title>Niche of harmful alga Aureococcus anophagefferens revealed through ecogenomics.</title>
        <authorList>
            <person name="Gobler C.J."/>
            <person name="Berry D.L."/>
            <person name="Dyhrman S.T."/>
            <person name="Wilhelm S.W."/>
            <person name="Salamov A."/>
            <person name="Lobanov A.V."/>
            <person name="Zhang Y."/>
            <person name="Collier J.L."/>
            <person name="Wurch L.L."/>
            <person name="Kustka A.B."/>
            <person name="Dill B.D."/>
            <person name="Shah M."/>
            <person name="VerBerkmoes N.C."/>
            <person name="Kuo A."/>
            <person name="Terry A."/>
            <person name="Pangilinan J."/>
            <person name="Lindquist E.A."/>
            <person name="Lucas S."/>
            <person name="Paulsen I.T."/>
            <person name="Hattenrath-Lehmann T.K."/>
            <person name="Talmage S.C."/>
            <person name="Walker E.A."/>
            <person name="Koch F."/>
            <person name="Burson A.M."/>
            <person name="Marcoval M.A."/>
            <person name="Tang Y.Z."/>
            <person name="Lecleir G.R."/>
            <person name="Coyne K.J."/>
            <person name="Berg G.M."/>
            <person name="Bertrand E.M."/>
            <person name="Saito M.A."/>
            <person name="Gladyshev V.N."/>
            <person name="Grigoriev I.V."/>
        </authorList>
    </citation>
    <scope>NUCLEOTIDE SEQUENCE [LARGE SCALE GENOMIC DNA]</scope>
    <source>
        <strain evidence="10">CCMP 1984</strain>
    </source>
</reference>
<name>F0YCT8_AURAN</name>
<keyword evidence="10" id="KW-1185">Reference proteome</keyword>
<dbReference type="GO" id="GO:0005680">
    <property type="term" value="C:anaphase-promoting complex"/>
    <property type="evidence" value="ECO:0007669"/>
    <property type="project" value="TreeGrafter"/>
</dbReference>
<dbReference type="InParanoid" id="F0YCT8"/>
<protein>
    <recommendedName>
        <fullName evidence="8">CDC20/Fizzy WD40 domain-containing protein</fullName>
    </recommendedName>
</protein>
<dbReference type="InterPro" id="IPR056150">
    <property type="entry name" value="WD40_CDC20-Fz"/>
</dbReference>
<evidence type="ECO:0000256" key="1">
    <source>
        <dbReference type="ARBA" id="ARBA00006445"/>
    </source>
</evidence>
<proteinExistence type="inferred from homology"/>
<evidence type="ECO:0000313" key="10">
    <source>
        <dbReference type="Proteomes" id="UP000002729"/>
    </source>
</evidence>
<dbReference type="EMBL" id="GL833132">
    <property type="protein sequence ID" value="EGB07121.1"/>
    <property type="molecule type" value="Genomic_DNA"/>
</dbReference>
<evidence type="ECO:0000256" key="6">
    <source>
        <dbReference type="ARBA" id="ARBA00023306"/>
    </source>
</evidence>
<dbReference type="eggNOG" id="KOG0305">
    <property type="taxonomic scope" value="Eukaryota"/>
</dbReference>
<feature type="domain" description="CDC20/Fizzy WD40" evidence="8">
    <location>
        <begin position="2"/>
        <end position="226"/>
    </location>
</feature>
<dbReference type="SUPFAM" id="SSF50978">
    <property type="entry name" value="WD40 repeat-like"/>
    <property type="match status" value="1"/>
</dbReference>
<dbReference type="Pfam" id="PF24807">
    <property type="entry name" value="WD40_CDC20-Fz"/>
    <property type="match status" value="1"/>
</dbReference>
<feature type="repeat" description="WD" evidence="7">
    <location>
        <begin position="103"/>
        <end position="147"/>
    </location>
</feature>
<evidence type="ECO:0000256" key="2">
    <source>
        <dbReference type="ARBA" id="ARBA00022574"/>
    </source>
</evidence>
<gene>
    <name evidence="9" type="ORF">AURANDRAFT_28425</name>
</gene>
<evidence type="ECO:0000313" key="9">
    <source>
        <dbReference type="EMBL" id="EGB07121.1"/>
    </source>
</evidence>
<evidence type="ECO:0000256" key="7">
    <source>
        <dbReference type="PROSITE-ProRule" id="PRU00221"/>
    </source>
</evidence>
<keyword evidence="6" id="KW-0131">Cell cycle</keyword>
<dbReference type="Proteomes" id="UP000002729">
    <property type="component" value="Unassembled WGS sequence"/>
</dbReference>
<organism evidence="10">
    <name type="scientific">Aureococcus anophagefferens</name>
    <name type="common">Harmful bloom alga</name>
    <dbReference type="NCBI Taxonomy" id="44056"/>
    <lineage>
        <taxon>Eukaryota</taxon>
        <taxon>Sar</taxon>
        <taxon>Stramenopiles</taxon>
        <taxon>Ochrophyta</taxon>
        <taxon>Pelagophyceae</taxon>
        <taxon>Pelagomonadales</taxon>
        <taxon>Pelagomonadaceae</taxon>
        <taxon>Aureococcus</taxon>
    </lineage>
</organism>
<dbReference type="KEGG" id="aaf:AURANDRAFT_28425"/>
<feature type="repeat" description="WD" evidence="7">
    <location>
        <begin position="59"/>
        <end position="91"/>
    </location>
</feature>
<dbReference type="OMA" id="KCDEVYQ"/>
<dbReference type="InterPro" id="IPR019775">
    <property type="entry name" value="WD40_repeat_CS"/>
</dbReference>
<sequence>MVFDFETGAPVRDLGWVHDGRCGVLAWNPETRTLTTGSRDSCIWDLDLRCPGFPKTALRSKHTQEVCGLAWSPDGRTLASGGNENLLCLWDARCSRPEPRVASKAHAAAVKAIAWSPDKRSLLATGGGTLDQTVKLWNASSGAVLESKATGTQVTGLAWSKDTGQLLSSHGFSQNQLCVWRWDAAKRSLDKLIEMRKHTARVLALAQSPDFSRVASVGSDEVLMIWSVFDARADAGRGALVGKHRDVRRWDPVFAGGAGLR</sequence>
<dbReference type="GO" id="GO:1990757">
    <property type="term" value="F:ubiquitin ligase activator activity"/>
    <property type="evidence" value="ECO:0007669"/>
    <property type="project" value="TreeGrafter"/>
</dbReference>
<dbReference type="InterPro" id="IPR033010">
    <property type="entry name" value="Cdc20/Fizzy"/>
</dbReference>
<dbReference type="InterPro" id="IPR001680">
    <property type="entry name" value="WD40_rpt"/>
</dbReference>
<keyword evidence="2 7" id="KW-0853">WD repeat</keyword>
<dbReference type="PANTHER" id="PTHR19918:SF8">
    <property type="entry name" value="FI02843P"/>
    <property type="match status" value="1"/>
</dbReference>
<keyword evidence="3" id="KW-0132">Cell division</keyword>
<dbReference type="RefSeq" id="XP_009038350.1">
    <property type="nucleotide sequence ID" value="XM_009040102.1"/>
</dbReference>
<evidence type="ECO:0000256" key="5">
    <source>
        <dbReference type="ARBA" id="ARBA00022776"/>
    </source>
</evidence>